<organism evidence="2 3">
    <name type="scientific">Prevotella fusca JCM 17724</name>
    <dbReference type="NCBI Taxonomy" id="1236517"/>
    <lineage>
        <taxon>Bacteria</taxon>
        <taxon>Pseudomonadati</taxon>
        <taxon>Bacteroidota</taxon>
        <taxon>Bacteroidia</taxon>
        <taxon>Bacteroidales</taxon>
        <taxon>Prevotellaceae</taxon>
        <taxon>Prevotella</taxon>
    </lineage>
</organism>
<evidence type="ECO:0000313" key="2">
    <source>
        <dbReference type="EMBL" id="QUB85474.1"/>
    </source>
</evidence>
<dbReference type="RefSeq" id="WP_025077473.1">
    <property type="nucleotide sequence ID" value="NZ_BAKO01000001.1"/>
</dbReference>
<gene>
    <name evidence="2" type="ORF">J5A51_04170</name>
</gene>
<evidence type="ECO:0000259" key="1">
    <source>
        <dbReference type="Pfam" id="PF13449"/>
    </source>
</evidence>
<dbReference type="InterPro" id="IPR027372">
    <property type="entry name" value="Phytase-like_dom"/>
</dbReference>
<dbReference type="Proteomes" id="UP000682005">
    <property type="component" value="Chromosome 2"/>
</dbReference>
<proteinExistence type="predicted"/>
<keyword evidence="3" id="KW-1185">Reference proteome</keyword>
<feature type="domain" description="Phytase-like" evidence="1">
    <location>
        <begin position="43"/>
        <end position="323"/>
    </location>
</feature>
<reference evidence="2 3" key="1">
    <citation type="submission" date="2021-03" db="EMBL/GenBank/DDBJ databases">
        <title>Human Oral Microbial Genomes.</title>
        <authorList>
            <person name="Johnston C.D."/>
            <person name="Chen T."/>
            <person name="Dewhirst F.E."/>
        </authorList>
    </citation>
    <scope>NUCLEOTIDE SEQUENCE [LARGE SCALE GENOMIC DNA]</scope>
    <source>
        <strain evidence="2 3">W1435</strain>
    </source>
</reference>
<protein>
    <submittedName>
        <fullName evidence="2">Esterase-like activity of phytase family protein</fullName>
    </submittedName>
</protein>
<accession>A0ABX7XUU3</accession>
<dbReference type="Pfam" id="PF13449">
    <property type="entry name" value="Phytase-like"/>
    <property type="match status" value="1"/>
</dbReference>
<name>A0ABX7XUU3_9BACT</name>
<evidence type="ECO:0000313" key="3">
    <source>
        <dbReference type="Proteomes" id="UP000682005"/>
    </source>
</evidence>
<sequence length="342" mass="38339">MTMNLKLRISLFFLFSPLVILAQAPQLVRVNRQHHFQSIVPKGNYSGLTWLGGDSYAVVSDKTPESGFFVFHMQMDSVSGDITEVRFEGFRSSGEANHDEEGIAFFQKDSTLLISREADNRILEYGMNGKQTGRGLAVPSVFSTATPLYGFEALTYNAQTHRFWTTSESTLKADGLQADSKNKVKNRLRLQSFDEAFMPQEQYAYLMDAADSHPSASNYVMGVASMAALDDGRLLVLEREFLVKPSKLGSFVINKIFCVNPAQSVPVSLEKELDSDSPYMEKNLLVEWKTSLTLFRQDLANYEGMCLGPRLVDGSQVIVLCADSQNQYGGVLRDWFRTIVIR</sequence>
<dbReference type="EMBL" id="CP072369">
    <property type="protein sequence ID" value="QUB85474.1"/>
    <property type="molecule type" value="Genomic_DNA"/>
</dbReference>